<name>A0A411MJM0_9PSED</name>
<feature type="chain" id="PRO_5018991324" description="Lipoprotein" evidence="1">
    <location>
        <begin position="23"/>
        <end position="195"/>
    </location>
</feature>
<dbReference type="OrthoDB" id="9797548at2"/>
<gene>
    <name evidence="2" type="ORF">EXN22_15240</name>
</gene>
<accession>A0A411MJM0</accession>
<keyword evidence="1" id="KW-0732">Signal</keyword>
<dbReference type="Proteomes" id="UP000291130">
    <property type="component" value="Chromosome"/>
</dbReference>
<keyword evidence="3" id="KW-1185">Reference proteome</keyword>
<dbReference type="EMBL" id="CP035952">
    <property type="protein sequence ID" value="QBF26978.1"/>
    <property type="molecule type" value="Genomic_DNA"/>
</dbReference>
<organism evidence="2 3">
    <name type="scientific">Pseudomonas tructae</name>
    <dbReference type="NCBI Taxonomy" id="2518644"/>
    <lineage>
        <taxon>Bacteria</taxon>
        <taxon>Pseudomonadati</taxon>
        <taxon>Pseudomonadota</taxon>
        <taxon>Gammaproteobacteria</taxon>
        <taxon>Pseudomonadales</taxon>
        <taxon>Pseudomonadaceae</taxon>
        <taxon>Pseudomonas</taxon>
    </lineage>
</organism>
<protein>
    <recommendedName>
        <fullName evidence="4">Lipoprotein</fullName>
    </recommendedName>
</protein>
<proteinExistence type="predicted"/>
<evidence type="ECO:0008006" key="4">
    <source>
        <dbReference type="Google" id="ProtNLM"/>
    </source>
</evidence>
<evidence type="ECO:0000313" key="2">
    <source>
        <dbReference type="EMBL" id="QBF26978.1"/>
    </source>
</evidence>
<sequence>MLRIIKANLLLGAVLLTGCVSYSQHELAPVQSWPPQAQAQAVKPTAYVRTTAQYQVNRGQANAIAGKPAEAWESALVETYNQSGRFARVSTDKVAADIYAESILTNHEQYNVASAIITGATFFVIPSTARNTFTLDTVFKDKDGKELGRISKSESVRTWMHLVLIVGIPFQQDTTALVRQLTQSTLDEAVKRQLL</sequence>
<dbReference type="KEGG" id="ptk:EXN22_15240"/>
<dbReference type="AlphaFoldDB" id="A0A411MJM0"/>
<evidence type="ECO:0000256" key="1">
    <source>
        <dbReference type="SAM" id="SignalP"/>
    </source>
</evidence>
<evidence type="ECO:0000313" key="3">
    <source>
        <dbReference type="Proteomes" id="UP000291130"/>
    </source>
</evidence>
<dbReference type="RefSeq" id="WP_130264843.1">
    <property type="nucleotide sequence ID" value="NZ_CP035952.1"/>
</dbReference>
<reference evidence="2 3" key="1">
    <citation type="submission" date="2019-02" db="EMBL/GenBank/DDBJ databases">
        <title>Complete genome sequence of Pseudomonas sp. SNU WT1 isolated from rainbow trout.</title>
        <authorList>
            <person name="Oh W.T."/>
            <person name="Park S.C."/>
        </authorList>
    </citation>
    <scope>NUCLEOTIDE SEQUENCE [LARGE SCALE GENOMIC DNA]</scope>
    <source>
        <strain evidence="2 3">SNU WT1</strain>
    </source>
</reference>
<feature type="signal peptide" evidence="1">
    <location>
        <begin position="1"/>
        <end position="22"/>
    </location>
</feature>
<dbReference type="PROSITE" id="PS51257">
    <property type="entry name" value="PROKAR_LIPOPROTEIN"/>
    <property type="match status" value="1"/>
</dbReference>